<keyword evidence="4" id="KW-1185">Reference proteome</keyword>
<keyword evidence="3" id="KW-0808">Transferase</keyword>
<dbReference type="GO" id="GO:0032259">
    <property type="term" value="P:methylation"/>
    <property type="evidence" value="ECO:0007669"/>
    <property type="project" value="UniProtKB-KW"/>
</dbReference>
<feature type="region of interest" description="Disordered" evidence="1">
    <location>
        <begin position="1"/>
        <end position="20"/>
    </location>
</feature>
<proteinExistence type="predicted"/>
<organism evidence="3 4">
    <name type="scientific">Sphingomonas colocasiae</name>
    <dbReference type="NCBI Taxonomy" id="1848973"/>
    <lineage>
        <taxon>Bacteria</taxon>
        <taxon>Pseudomonadati</taxon>
        <taxon>Pseudomonadota</taxon>
        <taxon>Alphaproteobacteria</taxon>
        <taxon>Sphingomonadales</taxon>
        <taxon>Sphingomonadaceae</taxon>
        <taxon>Sphingomonas</taxon>
    </lineage>
</organism>
<dbReference type="CDD" id="cd02440">
    <property type="entry name" value="AdoMet_MTases"/>
    <property type="match status" value="1"/>
</dbReference>
<dbReference type="Proteomes" id="UP000706039">
    <property type="component" value="Unassembled WGS sequence"/>
</dbReference>
<sequence>MKADQTASTAPQAHFSDPEAVARYAEGPPRFVPGYSAMQRMAELLIAERVPEQARILVLGAGGGLELAAFAGARPGWSFDGVDPSAEMLALAERTMGPLASRARLHRGYADDAPTGPFDAATCLLTMHFMSIAERRGAAAAIHRRLRPGAPFVVAHLGFPQADGARARWLSRYSAFTVASGLDPEKALNARAAVDAQTVILAPEQDEAILREAGFSNVELFYAAFSFRGWVGYA</sequence>
<dbReference type="InterPro" id="IPR029063">
    <property type="entry name" value="SAM-dependent_MTases_sf"/>
</dbReference>
<keyword evidence="3" id="KW-0489">Methyltransferase</keyword>
<dbReference type="Pfam" id="PF08242">
    <property type="entry name" value="Methyltransf_12"/>
    <property type="match status" value="1"/>
</dbReference>
<evidence type="ECO:0000313" key="3">
    <source>
        <dbReference type="EMBL" id="MBY8823697.1"/>
    </source>
</evidence>
<dbReference type="InterPro" id="IPR013217">
    <property type="entry name" value="Methyltransf_12"/>
</dbReference>
<gene>
    <name evidence="3" type="ORF">K7G82_15435</name>
</gene>
<dbReference type="SUPFAM" id="SSF53335">
    <property type="entry name" value="S-adenosyl-L-methionine-dependent methyltransferases"/>
    <property type="match status" value="1"/>
</dbReference>
<dbReference type="Gene3D" id="3.40.50.150">
    <property type="entry name" value="Vaccinia Virus protein VP39"/>
    <property type="match status" value="1"/>
</dbReference>
<dbReference type="RefSeq" id="WP_222990807.1">
    <property type="nucleotide sequence ID" value="NZ_JAINVV010000007.1"/>
</dbReference>
<dbReference type="EMBL" id="JAINVV010000007">
    <property type="protein sequence ID" value="MBY8823697.1"/>
    <property type="molecule type" value="Genomic_DNA"/>
</dbReference>
<feature type="domain" description="Methyltransferase type 12" evidence="2">
    <location>
        <begin position="57"/>
        <end position="151"/>
    </location>
</feature>
<comment type="caution">
    <text evidence="3">The sequence shown here is derived from an EMBL/GenBank/DDBJ whole genome shotgun (WGS) entry which is preliminary data.</text>
</comment>
<name>A0ABS7PTH3_9SPHN</name>
<dbReference type="GO" id="GO:0008168">
    <property type="term" value="F:methyltransferase activity"/>
    <property type="evidence" value="ECO:0007669"/>
    <property type="project" value="UniProtKB-KW"/>
</dbReference>
<protein>
    <submittedName>
        <fullName evidence="3">Class I SAM-dependent methyltransferase</fullName>
    </submittedName>
</protein>
<evidence type="ECO:0000259" key="2">
    <source>
        <dbReference type="Pfam" id="PF08242"/>
    </source>
</evidence>
<evidence type="ECO:0000313" key="4">
    <source>
        <dbReference type="Proteomes" id="UP000706039"/>
    </source>
</evidence>
<accession>A0ABS7PTH3</accession>
<reference evidence="3 4" key="1">
    <citation type="submission" date="2021-08" db="EMBL/GenBank/DDBJ databases">
        <authorList>
            <person name="Tuo L."/>
        </authorList>
    </citation>
    <scope>NUCLEOTIDE SEQUENCE [LARGE SCALE GENOMIC DNA]</scope>
    <source>
        <strain evidence="3 4">JCM 31229</strain>
    </source>
</reference>
<evidence type="ECO:0000256" key="1">
    <source>
        <dbReference type="SAM" id="MobiDB-lite"/>
    </source>
</evidence>
<feature type="compositionally biased region" description="Polar residues" evidence="1">
    <location>
        <begin position="1"/>
        <end position="11"/>
    </location>
</feature>